<sequence length="260" mass="29296">MTPSVDKSKTGVRAVDRALDIIETFSLRERELTLVDISKKTGLPLTTVHRNVQSLLQRGYLEQDEISGKFRPGMQFVRVAGILIQGLDLVQKASPYLQRLAKKTEMNVNLSIYDDGEALCLVNIESFHNFGFEIKVGQKLPIYAGALSKLILAYLPEREFDRLSDTFKTFTPITISQRQELKNDIESIRQHGYAKSEGELQLGAVAYAAPVYNYEGKLEAGIAITGPEHFFSEDKRQAYLKTLLLAAEEISRDLGYKKVY</sequence>
<dbReference type="EMBL" id="VTEV01000005">
    <property type="protein sequence ID" value="TYS67781.1"/>
    <property type="molecule type" value="Genomic_DNA"/>
</dbReference>
<dbReference type="Pfam" id="PF09339">
    <property type="entry name" value="HTH_IclR"/>
    <property type="match status" value="1"/>
</dbReference>
<dbReference type="Gene3D" id="1.10.10.10">
    <property type="entry name" value="Winged helix-like DNA-binding domain superfamily/Winged helix DNA-binding domain"/>
    <property type="match status" value="1"/>
</dbReference>
<feature type="domain" description="HTH iclR-type" evidence="6">
    <location>
        <begin position="12"/>
        <end position="74"/>
    </location>
</feature>
<evidence type="ECO:0000313" key="8">
    <source>
        <dbReference type="EMBL" id="TYS67781.1"/>
    </source>
</evidence>
<evidence type="ECO:0000313" key="9">
    <source>
        <dbReference type="Proteomes" id="UP000322524"/>
    </source>
</evidence>
<dbReference type="AlphaFoldDB" id="A0A5D4SYN8"/>
<dbReference type="Proteomes" id="UP000322524">
    <property type="component" value="Unassembled WGS sequence"/>
</dbReference>
<comment type="function">
    <text evidence="4">May be an activator protein for the gylABX operon.</text>
</comment>
<proteinExistence type="predicted"/>
<dbReference type="RefSeq" id="WP_148988890.1">
    <property type="nucleotide sequence ID" value="NZ_VTEV01000005.1"/>
</dbReference>
<accession>A0A5D4SYN8</accession>
<comment type="caution">
    <text evidence="8">The sequence shown here is derived from an EMBL/GenBank/DDBJ whole genome shotgun (WGS) entry which is preliminary data.</text>
</comment>
<dbReference type="InterPro" id="IPR005471">
    <property type="entry name" value="Tscrpt_reg_IclR_N"/>
</dbReference>
<dbReference type="GO" id="GO:0045892">
    <property type="term" value="P:negative regulation of DNA-templated transcription"/>
    <property type="evidence" value="ECO:0007669"/>
    <property type="project" value="TreeGrafter"/>
</dbReference>
<dbReference type="SMART" id="SM00346">
    <property type="entry name" value="HTH_ICLR"/>
    <property type="match status" value="1"/>
</dbReference>
<feature type="domain" description="IclR-ED" evidence="7">
    <location>
        <begin position="75"/>
        <end position="256"/>
    </location>
</feature>
<organism evidence="8 9">
    <name type="scientific">Sutcliffiella horikoshii</name>
    <dbReference type="NCBI Taxonomy" id="79883"/>
    <lineage>
        <taxon>Bacteria</taxon>
        <taxon>Bacillati</taxon>
        <taxon>Bacillota</taxon>
        <taxon>Bacilli</taxon>
        <taxon>Bacillales</taxon>
        <taxon>Bacillaceae</taxon>
        <taxon>Sutcliffiella</taxon>
    </lineage>
</organism>
<keyword evidence="2" id="KW-0238">DNA-binding</keyword>
<protein>
    <recommendedName>
        <fullName evidence="5">Glycerol operon regulatory protein</fullName>
    </recommendedName>
</protein>
<dbReference type="PANTHER" id="PTHR30136">
    <property type="entry name" value="HELIX-TURN-HELIX TRANSCRIPTIONAL REGULATOR, ICLR FAMILY"/>
    <property type="match status" value="1"/>
</dbReference>
<gene>
    <name evidence="8" type="ORF">FZC76_14565</name>
</gene>
<dbReference type="SUPFAM" id="SSF55781">
    <property type="entry name" value="GAF domain-like"/>
    <property type="match status" value="1"/>
</dbReference>
<dbReference type="GO" id="GO:0003700">
    <property type="term" value="F:DNA-binding transcription factor activity"/>
    <property type="evidence" value="ECO:0007669"/>
    <property type="project" value="TreeGrafter"/>
</dbReference>
<dbReference type="Pfam" id="PF01614">
    <property type="entry name" value="IclR_C"/>
    <property type="match status" value="1"/>
</dbReference>
<evidence type="ECO:0000259" key="7">
    <source>
        <dbReference type="PROSITE" id="PS51078"/>
    </source>
</evidence>
<dbReference type="GO" id="GO:0003677">
    <property type="term" value="F:DNA binding"/>
    <property type="evidence" value="ECO:0007669"/>
    <property type="project" value="UniProtKB-KW"/>
</dbReference>
<evidence type="ECO:0000256" key="5">
    <source>
        <dbReference type="ARBA" id="ARBA00070406"/>
    </source>
</evidence>
<evidence type="ECO:0000256" key="3">
    <source>
        <dbReference type="ARBA" id="ARBA00023163"/>
    </source>
</evidence>
<dbReference type="SUPFAM" id="SSF46785">
    <property type="entry name" value="Winged helix' DNA-binding domain"/>
    <property type="match status" value="1"/>
</dbReference>
<keyword evidence="3" id="KW-0804">Transcription</keyword>
<dbReference type="InterPro" id="IPR029016">
    <property type="entry name" value="GAF-like_dom_sf"/>
</dbReference>
<evidence type="ECO:0000256" key="4">
    <source>
        <dbReference type="ARBA" id="ARBA00058938"/>
    </source>
</evidence>
<dbReference type="Gene3D" id="3.30.450.40">
    <property type="match status" value="1"/>
</dbReference>
<reference evidence="8 9" key="1">
    <citation type="submission" date="2019-08" db="EMBL/GenBank/DDBJ databases">
        <title>Bacillus genomes from the desert of Cuatro Cienegas, Coahuila.</title>
        <authorList>
            <person name="Olmedo-Alvarez G."/>
        </authorList>
    </citation>
    <scope>NUCLEOTIDE SEQUENCE [LARGE SCALE GENOMIC DNA]</scope>
    <source>
        <strain evidence="8 9">CH28_1T</strain>
    </source>
</reference>
<dbReference type="PROSITE" id="PS51077">
    <property type="entry name" value="HTH_ICLR"/>
    <property type="match status" value="1"/>
</dbReference>
<dbReference type="InterPro" id="IPR036390">
    <property type="entry name" value="WH_DNA-bd_sf"/>
</dbReference>
<dbReference type="PROSITE" id="PS51078">
    <property type="entry name" value="ICLR_ED"/>
    <property type="match status" value="1"/>
</dbReference>
<dbReference type="PANTHER" id="PTHR30136:SF24">
    <property type="entry name" value="HTH-TYPE TRANSCRIPTIONAL REPRESSOR ALLR"/>
    <property type="match status" value="1"/>
</dbReference>
<evidence type="ECO:0000256" key="2">
    <source>
        <dbReference type="ARBA" id="ARBA00023125"/>
    </source>
</evidence>
<name>A0A5D4SYN8_9BACI</name>
<dbReference type="FunFam" id="1.10.10.10:FF:000056">
    <property type="entry name" value="IclR family transcriptional regulator"/>
    <property type="match status" value="1"/>
</dbReference>
<dbReference type="InterPro" id="IPR014757">
    <property type="entry name" value="Tscrpt_reg_IclR_C"/>
</dbReference>
<evidence type="ECO:0000259" key="6">
    <source>
        <dbReference type="PROSITE" id="PS51077"/>
    </source>
</evidence>
<keyword evidence="1" id="KW-0805">Transcription regulation</keyword>
<dbReference type="OrthoDB" id="9791752at2"/>
<evidence type="ECO:0000256" key="1">
    <source>
        <dbReference type="ARBA" id="ARBA00023015"/>
    </source>
</evidence>
<dbReference type="InterPro" id="IPR050707">
    <property type="entry name" value="HTH_MetabolicPath_Reg"/>
</dbReference>
<dbReference type="InterPro" id="IPR036388">
    <property type="entry name" value="WH-like_DNA-bd_sf"/>
</dbReference>